<gene>
    <name evidence="11" type="ORF">SNR37_002409</name>
</gene>
<dbReference type="SUPFAM" id="SSF52540">
    <property type="entry name" value="P-loop containing nucleoside triphosphate hydrolases"/>
    <property type="match status" value="1"/>
</dbReference>
<comment type="caution">
    <text evidence="11">The sequence shown here is derived from an EMBL/GenBank/DDBJ whole genome shotgun (WGS) entry which is preliminary data.</text>
</comment>
<dbReference type="CDD" id="cd03214">
    <property type="entry name" value="ABC_Iron-Siderophores_B12_Hemin"/>
    <property type="match status" value="1"/>
</dbReference>
<evidence type="ECO:0000256" key="1">
    <source>
        <dbReference type="ARBA" id="ARBA00004202"/>
    </source>
</evidence>
<dbReference type="PROSITE" id="PS50893">
    <property type="entry name" value="ABC_TRANSPORTER_2"/>
    <property type="match status" value="1"/>
</dbReference>
<keyword evidence="4" id="KW-0410">Iron transport</keyword>
<dbReference type="PANTHER" id="PTHR42771">
    <property type="entry name" value="IRON(3+)-HYDROXAMATE IMPORT ATP-BINDING PROTEIN FHUC"/>
    <property type="match status" value="1"/>
</dbReference>
<evidence type="ECO:0000313" key="12">
    <source>
        <dbReference type="Proteomes" id="UP001310248"/>
    </source>
</evidence>
<evidence type="ECO:0000256" key="9">
    <source>
        <dbReference type="ARBA" id="ARBA00023136"/>
    </source>
</evidence>
<dbReference type="InterPro" id="IPR027417">
    <property type="entry name" value="P-loop_NTPase"/>
</dbReference>
<keyword evidence="9" id="KW-0472">Membrane</keyword>
<comment type="subcellular location">
    <subcellularLocation>
        <location evidence="1">Cell membrane</location>
        <topology evidence="1">Peripheral membrane protein</topology>
    </subcellularLocation>
</comment>
<dbReference type="InterPro" id="IPR017871">
    <property type="entry name" value="ABC_transporter-like_CS"/>
</dbReference>
<dbReference type="SMART" id="SM00382">
    <property type="entry name" value="AAA"/>
    <property type="match status" value="1"/>
</dbReference>
<evidence type="ECO:0000256" key="5">
    <source>
        <dbReference type="ARBA" id="ARBA00022741"/>
    </source>
</evidence>
<evidence type="ECO:0000256" key="3">
    <source>
        <dbReference type="ARBA" id="ARBA00022475"/>
    </source>
</evidence>
<evidence type="ECO:0000259" key="10">
    <source>
        <dbReference type="PROSITE" id="PS50893"/>
    </source>
</evidence>
<reference evidence="12" key="1">
    <citation type="submission" date="2023-07" db="EMBL/GenBank/DDBJ databases">
        <title>Draft genome sequence of Agarivorans aestuarii strain ZMCS4, a CAZymes producing bacteria isolated from the marine brown algae Clodostephus spongiosus.</title>
        <authorList>
            <person name="Lorente B."/>
            <person name="Cabral C."/>
            <person name="Frias J."/>
            <person name="Faria J."/>
            <person name="Toubarro D."/>
        </authorList>
    </citation>
    <scope>NUCLEOTIDE SEQUENCE [LARGE SCALE GENOMIC DNA]</scope>
    <source>
        <strain evidence="12">ZMCS4</strain>
    </source>
</reference>
<dbReference type="Proteomes" id="UP001310248">
    <property type="component" value="Unassembled WGS sequence"/>
</dbReference>
<dbReference type="EMBL" id="JAYDYW010000004">
    <property type="protein sequence ID" value="MEE1672998.1"/>
    <property type="molecule type" value="Genomic_DNA"/>
</dbReference>
<protein>
    <submittedName>
        <fullName evidence="11">ABC transporter ATP-binding protein</fullName>
    </submittedName>
</protein>
<keyword evidence="12" id="KW-1185">Reference proteome</keyword>
<feature type="domain" description="ABC transporter" evidence="10">
    <location>
        <begin position="13"/>
        <end position="249"/>
    </location>
</feature>
<keyword evidence="6 11" id="KW-0067">ATP-binding</keyword>
<accession>A0ABU7G0Z5</accession>
<evidence type="ECO:0000313" key="11">
    <source>
        <dbReference type="EMBL" id="MEE1672998.1"/>
    </source>
</evidence>
<dbReference type="InterPro" id="IPR003593">
    <property type="entry name" value="AAA+_ATPase"/>
</dbReference>
<proteinExistence type="predicted"/>
<dbReference type="Pfam" id="PF00005">
    <property type="entry name" value="ABC_tran"/>
    <property type="match status" value="1"/>
</dbReference>
<dbReference type="InterPro" id="IPR003439">
    <property type="entry name" value="ABC_transporter-like_ATP-bd"/>
</dbReference>
<dbReference type="RefSeq" id="WP_329774376.1">
    <property type="nucleotide sequence ID" value="NZ_JAYDYW010000004.1"/>
</dbReference>
<keyword evidence="7" id="KW-0408">Iron</keyword>
<evidence type="ECO:0000256" key="8">
    <source>
        <dbReference type="ARBA" id="ARBA00023065"/>
    </source>
</evidence>
<organism evidence="11 12">
    <name type="scientific">Agarivorans aestuarii</name>
    <dbReference type="NCBI Taxonomy" id="1563703"/>
    <lineage>
        <taxon>Bacteria</taxon>
        <taxon>Pseudomonadati</taxon>
        <taxon>Pseudomonadota</taxon>
        <taxon>Gammaproteobacteria</taxon>
        <taxon>Alteromonadales</taxon>
        <taxon>Alteromonadaceae</taxon>
        <taxon>Agarivorans</taxon>
    </lineage>
</organism>
<keyword evidence="5" id="KW-0547">Nucleotide-binding</keyword>
<dbReference type="GO" id="GO:0005524">
    <property type="term" value="F:ATP binding"/>
    <property type="evidence" value="ECO:0007669"/>
    <property type="project" value="UniProtKB-KW"/>
</dbReference>
<evidence type="ECO:0000256" key="6">
    <source>
        <dbReference type="ARBA" id="ARBA00022840"/>
    </source>
</evidence>
<keyword evidence="2" id="KW-0813">Transport</keyword>
<dbReference type="PANTHER" id="PTHR42771:SF2">
    <property type="entry name" value="IRON(3+)-HYDROXAMATE IMPORT ATP-BINDING PROTEIN FHUC"/>
    <property type="match status" value="1"/>
</dbReference>
<dbReference type="Gene3D" id="3.40.50.300">
    <property type="entry name" value="P-loop containing nucleotide triphosphate hydrolases"/>
    <property type="match status" value="1"/>
</dbReference>
<evidence type="ECO:0000256" key="4">
    <source>
        <dbReference type="ARBA" id="ARBA00022496"/>
    </source>
</evidence>
<dbReference type="InterPro" id="IPR051535">
    <property type="entry name" value="Siderophore_ABC-ATPase"/>
</dbReference>
<name>A0ABU7G0Z5_9ALTE</name>
<keyword evidence="8" id="KW-0406">Ion transport</keyword>
<evidence type="ECO:0000256" key="2">
    <source>
        <dbReference type="ARBA" id="ARBA00022448"/>
    </source>
</evidence>
<keyword evidence="3" id="KW-1003">Cell membrane</keyword>
<sequence>MRAESKAEQENMYQLTNIHVERGKRTILAIDELSIDPTAFTVVLGHNGSGKSTLLNLLTQQFAPEKGEISLNGKPLSDYKARQLAQLVAYLPQQLPQVAGMTVQELCKLGRFPWRGSFGRWQPEDYQAIEQAITQTDLLDYRESFVDELSGGERQRAFIAMLLAQQSPLLVLDEPTSALDISHQYQLMELLQTLNKQTQKGIVVIIHELNLALRYATNVIALKDGEVAFSGPKALLENESTLSELFASNIKLLNHPQDNSKVATVCL</sequence>
<evidence type="ECO:0000256" key="7">
    <source>
        <dbReference type="ARBA" id="ARBA00023004"/>
    </source>
</evidence>
<dbReference type="PROSITE" id="PS00211">
    <property type="entry name" value="ABC_TRANSPORTER_1"/>
    <property type="match status" value="1"/>
</dbReference>